<name>A0AAV7QRN8_PLEWA</name>
<keyword evidence="3" id="KW-1185">Reference proteome</keyword>
<evidence type="ECO:0000313" key="2">
    <source>
        <dbReference type="EMBL" id="KAJ1142076.1"/>
    </source>
</evidence>
<comment type="caution">
    <text evidence="2">The sequence shown here is derived from an EMBL/GenBank/DDBJ whole genome shotgun (WGS) entry which is preliminary data.</text>
</comment>
<dbReference type="AlphaFoldDB" id="A0AAV7QRN8"/>
<evidence type="ECO:0000256" key="1">
    <source>
        <dbReference type="SAM" id="MobiDB-lite"/>
    </source>
</evidence>
<organism evidence="2 3">
    <name type="scientific">Pleurodeles waltl</name>
    <name type="common">Iberian ribbed newt</name>
    <dbReference type="NCBI Taxonomy" id="8319"/>
    <lineage>
        <taxon>Eukaryota</taxon>
        <taxon>Metazoa</taxon>
        <taxon>Chordata</taxon>
        <taxon>Craniata</taxon>
        <taxon>Vertebrata</taxon>
        <taxon>Euteleostomi</taxon>
        <taxon>Amphibia</taxon>
        <taxon>Batrachia</taxon>
        <taxon>Caudata</taxon>
        <taxon>Salamandroidea</taxon>
        <taxon>Salamandridae</taxon>
        <taxon>Pleurodelinae</taxon>
        <taxon>Pleurodeles</taxon>
    </lineage>
</organism>
<protein>
    <submittedName>
        <fullName evidence="2">Uncharacterized protein</fullName>
    </submittedName>
</protein>
<sequence length="127" mass="13197">MLADIRRSLVVLAAPTKELPAQALPIIQGVAPGASTTTEQGQAALALPGESQDPTAQALLSTPHSVVKRGSDQAGEEDWTQQRNGVEGPLGEQLAGACGARAPESIESVRLALRPQQRAARELQASN</sequence>
<feature type="region of interest" description="Disordered" evidence="1">
    <location>
        <begin position="33"/>
        <end position="101"/>
    </location>
</feature>
<reference evidence="2" key="1">
    <citation type="journal article" date="2022" name="bioRxiv">
        <title>Sequencing and chromosome-scale assembly of the giantPleurodeles waltlgenome.</title>
        <authorList>
            <person name="Brown T."/>
            <person name="Elewa A."/>
            <person name="Iarovenko S."/>
            <person name="Subramanian E."/>
            <person name="Araus A.J."/>
            <person name="Petzold A."/>
            <person name="Susuki M."/>
            <person name="Suzuki K.-i.T."/>
            <person name="Hayashi T."/>
            <person name="Toyoda A."/>
            <person name="Oliveira C."/>
            <person name="Osipova E."/>
            <person name="Leigh N.D."/>
            <person name="Simon A."/>
            <person name="Yun M.H."/>
        </authorList>
    </citation>
    <scope>NUCLEOTIDE SEQUENCE</scope>
    <source>
        <strain evidence="2">20211129_DDA</strain>
        <tissue evidence="2">Liver</tissue>
    </source>
</reference>
<dbReference type="Proteomes" id="UP001066276">
    <property type="component" value="Chromosome 6"/>
</dbReference>
<proteinExistence type="predicted"/>
<dbReference type="EMBL" id="JANPWB010000010">
    <property type="protein sequence ID" value="KAJ1142076.1"/>
    <property type="molecule type" value="Genomic_DNA"/>
</dbReference>
<accession>A0AAV7QRN8</accession>
<evidence type="ECO:0000313" key="3">
    <source>
        <dbReference type="Proteomes" id="UP001066276"/>
    </source>
</evidence>
<gene>
    <name evidence="2" type="ORF">NDU88_008404</name>
</gene>
<feature type="compositionally biased region" description="Polar residues" evidence="1">
    <location>
        <begin position="52"/>
        <end position="64"/>
    </location>
</feature>